<dbReference type="GeneID" id="106077899"/>
<organism evidence="2 3">
    <name type="scientific">Biomphalaria glabrata</name>
    <name type="common">Bloodfluke planorb</name>
    <name type="synonym">Freshwater snail</name>
    <dbReference type="NCBI Taxonomy" id="6526"/>
    <lineage>
        <taxon>Eukaryota</taxon>
        <taxon>Metazoa</taxon>
        <taxon>Spiralia</taxon>
        <taxon>Lophotrochozoa</taxon>
        <taxon>Mollusca</taxon>
        <taxon>Gastropoda</taxon>
        <taxon>Heterobranchia</taxon>
        <taxon>Euthyneura</taxon>
        <taxon>Panpulmonata</taxon>
        <taxon>Hygrophila</taxon>
        <taxon>Lymnaeoidea</taxon>
        <taxon>Planorbidae</taxon>
        <taxon>Biomphalaria</taxon>
    </lineage>
</organism>
<name>A0A9U8EMD9_BIOGL</name>
<dbReference type="OMA" id="HKINACI"/>
<evidence type="ECO:0000313" key="4">
    <source>
        <dbReference type="RefSeq" id="XP_055883902.1"/>
    </source>
</evidence>
<dbReference type="AlphaFoldDB" id="A0A9U8EMD9"/>
<gene>
    <name evidence="3 4" type="primary">LOC106077899</name>
</gene>
<feature type="region of interest" description="Disordered" evidence="1">
    <location>
        <begin position="293"/>
        <end position="343"/>
    </location>
</feature>
<dbReference type="KEGG" id="bgt:106077899"/>
<keyword evidence="2" id="KW-1185">Reference proteome</keyword>
<evidence type="ECO:0000313" key="2">
    <source>
        <dbReference type="Proteomes" id="UP001165740"/>
    </source>
</evidence>
<feature type="region of interest" description="Disordered" evidence="1">
    <location>
        <begin position="63"/>
        <end position="103"/>
    </location>
</feature>
<sequence>MNESEEYRSKLRTPNKRKLDIASWGNSSPLAEFGEFSNFLNTPSPVKRQQYCTPDLQSGFSPHKSGYLLRTPSPHKSSGYSSPIRSNIKRECKGTPSPHKAASGADLFGNRSLLDNLPIPDWDDNFLDNFQEGLFGLGSEDLEGLIRSPAKSPRRNQPFLTNSPFKKSSPNVSPFKNPLLTSSPKLPEDSPSGSLVKTPGVVGGRPLTRQRKLFLQSPERHVPSTSTINWPTPLPFSSFDDTTSSMLSDMGNETTASTQSISTYMKQIDCEANDDYPVLPPVGWTVPGHSASVMSSEKLNHKGKGKSLKHKQSSNTGHNTSSSSAGSLNTSGSKKVKPEPQFTLLRPHAEIHNSQICLRMAPRTPPNKIKISRDFSQIQTLPSKERLRIVRNRFRETLNRAVELVIEKEKKLKEQNVCEPPTQSAPLNKPMRTIQPAPPCTAAPKPMRTIQPAILPNLFPNFNVHGLGYPAKTQILKKKKR</sequence>
<proteinExistence type="predicted"/>
<accession>A0A9U8EMD9</accession>
<feature type="compositionally biased region" description="Low complexity" evidence="1">
    <location>
        <begin position="313"/>
        <end position="333"/>
    </location>
</feature>
<feature type="compositionally biased region" description="Polar residues" evidence="1">
    <location>
        <begin position="74"/>
        <end position="85"/>
    </location>
</feature>
<evidence type="ECO:0000313" key="3">
    <source>
        <dbReference type="RefSeq" id="XP_013094050.2"/>
    </source>
</evidence>
<dbReference type="RefSeq" id="XP_055883902.1">
    <property type="nucleotide sequence ID" value="XM_056027927.1"/>
</dbReference>
<protein>
    <submittedName>
        <fullName evidence="3 4">Uncharacterized protein LOC106077899</fullName>
    </submittedName>
</protein>
<dbReference type="Proteomes" id="UP001165740">
    <property type="component" value="Chromosome 4"/>
</dbReference>
<feature type="compositionally biased region" description="Polar residues" evidence="1">
    <location>
        <begin position="158"/>
        <end position="184"/>
    </location>
</feature>
<reference evidence="3 4" key="1">
    <citation type="submission" date="2025-04" db="UniProtKB">
        <authorList>
            <consortium name="RefSeq"/>
        </authorList>
    </citation>
    <scope>IDENTIFICATION</scope>
</reference>
<feature type="compositionally biased region" description="Basic residues" evidence="1">
    <location>
        <begin position="301"/>
        <end position="312"/>
    </location>
</feature>
<dbReference type="OrthoDB" id="6070349at2759"/>
<feature type="region of interest" description="Disordered" evidence="1">
    <location>
        <begin position="148"/>
        <end position="203"/>
    </location>
</feature>
<evidence type="ECO:0000256" key="1">
    <source>
        <dbReference type="SAM" id="MobiDB-lite"/>
    </source>
</evidence>
<dbReference type="RefSeq" id="XP_013094050.2">
    <property type="nucleotide sequence ID" value="XM_013238596.2"/>
</dbReference>